<dbReference type="EMBL" id="JACGCM010002686">
    <property type="protein sequence ID" value="KAF6136601.1"/>
    <property type="molecule type" value="Genomic_DNA"/>
</dbReference>
<organism evidence="5 6">
    <name type="scientific">Kingdonia uniflora</name>
    <dbReference type="NCBI Taxonomy" id="39325"/>
    <lineage>
        <taxon>Eukaryota</taxon>
        <taxon>Viridiplantae</taxon>
        <taxon>Streptophyta</taxon>
        <taxon>Embryophyta</taxon>
        <taxon>Tracheophyta</taxon>
        <taxon>Spermatophyta</taxon>
        <taxon>Magnoliopsida</taxon>
        <taxon>Ranunculales</taxon>
        <taxon>Circaeasteraceae</taxon>
        <taxon>Kingdonia</taxon>
    </lineage>
</organism>
<dbReference type="OrthoDB" id="128867at2759"/>
<name>A0A7J7L1U4_9MAGN</name>
<reference evidence="5 6" key="1">
    <citation type="journal article" date="2020" name="IScience">
        <title>Genome Sequencing of the Endangered Kingdonia uniflora (Circaeasteraceae, Ranunculales) Reveals Potential Mechanisms of Evolutionary Specialization.</title>
        <authorList>
            <person name="Sun Y."/>
            <person name="Deng T."/>
            <person name="Zhang A."/>
            <person name="Moore M.J."/>
            <person name="Landis J.B."/>
            <person name="Lin N."/>
            <person name="Zhang H."/>
            <person name="Zhang X."/>
            <person name="Huang J."/>
            <person name="Zhang X."/>
            <person name="Sun H."/>
            <person name="Wang H."/>
        </authorList>
    </citation>
    <scope>NUCLEOTIDE SEQUENCE [LARGE SCALE GENOMIC DNA]</scope>
    <source>
        <strain evidence="5">TB1705</strain>
        <tissue evidence="5">Leaf</tissue>
    </source>
</reference>
<proteinExistence type="predicted"/>
<dbReference type="AlphaFoldDB" id="A0A7J7L1U4"/>
<evidence type="ECO:0000313" key="5">
    <source>
        <dbReference type="EMBL" id="KAF6136601.1"/>
    </source>
</evidence>
<evidence type="ECO:0000313" key="6">
    <source>
        <dbReference type="Proteomes" id="UP000541444"/>
    </source>
</evidence>
<evidence type="ECO:0000256" key="1">
    <source>
        <dbReference type="ARBA" id="ARBA00022574"/>
    </source>
</evidence>
<protein>
    <submittedName>
        <fullName evidence="5">Uncharacterized protein</fullName>
    </submittedName>
</protein>
<dbReference type="InterPro" id="IPR015943">
    <property type="entry name" value="WD40/YVTN_repeat-like_dom_sf"/>
</dbReference>
<dbReference type="PANTHER" id="PTHR44472:SF1">
    <property type="entry name" value="DDB1 AND CUL4 ASSOCIATED FACTOR 4"/>
    <property type="match status" value="1"/>
</dbReference>
<feature type="repeat" description="WD" evidence="3">
    <location>
        <begin position="468"/>
        <end position="511"/>
    </location>
</feature>
<accession>A0A7J7L1U4</accession>
<evidence type="ECO:0000256" key="3">
    <source>
        <dbReference type="PROSITE-ProRule" id="PRU00221"/>
    </source>
</evidence>
<comment type="caution">
    <text evidence="5">The sequence shown here is derived from an EMBL/GenBank/DDBJ whole genome shotgun (WGS) entry which is preliminary data.</text>
</comment>
<dbReference type="Proteomes" id="UP000541444">
    <property type="component" value="Unassembled WGS sequence"/>
</dbReference>
<keyword evidence="1 3" id="KW-0853">WD repeat</keyword>
<dbReference type="PANTHER" id="PTHR44472">
    <property type="entry name" value="DDB1- AND CUL4-ASSOCIATED FACTOR 4-RELATED"/>
    <property type="match status" value="1"/>
</dbReference>
<feature type="region of interest" description="Disordered" evidence="4">
    <location>
        <begin position="383"/>
        <end position="405"/>
    </location>
</feature>
<dbReference type="SMART" id="SM00320">
    <property type="entry name" value="WD40"/>
    <property type="match status" value="2"/>
</dbReference>
<dbReference type="Gene3D" id="2.130.10.10">
    <property type="entry name" value="YVTN repeat-like/Quinoprotein amine dehydrogenase"/>
    <property type="match status" value="1"/>
</dbReference>
<dbReference type="InterPro" id="IPR001680">
    <property type="entry name" value="WD40_rpt"/>
</dbReference>
<dbReference type="SUPFAM" id="SSF50978">
    <property type="entry name" value="WD40 repeat-like"/>
    <property type="match status" value="1"/>
</dbReference>
<gene>
    <name evidence="5" type="ORF">GIB67_016057</name>
</gene>
<dbReference type="InterPro" id="IPR036322">
    <property type="entry name" value="WD40_repeat_dom_sf"/>
</dbReference>
<sequence length="567" mass="62876">MPQGLISLPLSLFSCNCTNSRVCVFEDLPGFYYDPVKNRYFPIKGPIPGSKRASSSSASSSPLKLHKVDDERHDVVRKGGNRAAKLLQARELYGKVLSFEKGKCSFKHEYHKIQASLPVIWKYENTDSLADSALEELHVDLQTPEGQYPASVLLLGSVNGYLSLGKVGKVGEYFEYRVNCVPYRVWPPITELQAGWSNVPKNIWTGAVAPMTSAISCIKTSGGHSLYPADDHSFIQHALITTLGSETSKAAVYILKLNEPLDFSSSVFDLRTISHVASMSSTIWTADCNPDGSQAVIGKFLYPSDTLICFFLIHLILPVGTGTNQGASLINLETGGVSWVCRSKSDIFSQQFDQTGNIVLCGFRNGAILTVDVRQKQQEHATRLPKHLMPSSSHAVHDPSNRNLQNMSKRGFEVRGNINSSCTVCMPSSVSSLVSLRTYDQYFLASSMDGSMKLYDHRMIDRGAIQSYEGHVNSHTRIQLGVDPSEEHVMSGGEDGKVRIWSIKTGELLFETKISNSVPSTICWPRTEKLQGLPIDTCSYEENLYEHNHSWGAWLGSRDELFYMHGR</sequence>
<dbReference type="PROSITE" id="PS50082">
    <property type="entry name" value="WD_REPEATS_2"/>
    <property type="match status" value="1"/>
</dbReference>
<keyword evidence="2" id="KW-0677">Repeat</keyword>
<keyword evidence="6" id="KW-1185">Reference proteome</keyword>
<dbReference type="Pfam" id="PF00400">
    <property type="entry name" value="WD40"/>
    <property type="match status" value="1"/>
</dbReference>
<dbReference type="InterPro" id="IPR052254">
    <property type="entry name" value="CUL4-DDB1_E3_ligase_receptor"/>
</dbReference>
<evidence type="ECO:0000256" key="4">
    <source>
        <dbReference type="SAM" id="MobiDB-lite"/>
    </source>
</evidence>
<evidence type="ECO:0000256" key="2">
    <source>
        <dbReference type="ARBA" id="ARBA00022737"/>
    </source>
</evidence>